<feature type="transmembrane region" description="Helical" evidence="6">
    <location>
        <begin position="288"/>
        <end position="306"/>
    </location>
</feature>
<feature type="transmembrane region" description="Helical" evidence="6">
    <location>
        <begin position="335"/>
        <end position="354"/>
    </location>
</feature>
<comment type="similarity">
    <text evidence="6">Belongs to the inorganic phosphate transporter (PiT) (TC 2.A.20) family.</text>
</comment>
<dbReference type="Proteomes" id="UP000257045">
    <property type="component" value="Unassembled WGS sequence"/>
</dbReference>
<feature type="transmembrane region" description="Helical" evidence="6">
    <location>
        <begin position="399"/>
        <end position="415"/>
    </location>
</feature>
<dbReference type="OrthoDB" id="9779554at2"/>
<keyword evidence="4 6" id="KW-1133">Transmembrane helix</keyword>
<dbReference type="GO" id="GO:0005315">
    <property type="term" value="F:phosphate transmembrane transporter activity"/>
    <property type="evidence" value="ECO:0007669"/>
    <property type="project" value="InterPro"/>
</dbReference>
<dbReference type="GO" id="GO:0035435">
    <property type="term" value="P:phosphate ion transmembrane transport"/>
    <property type="evidence" value="ECO:0007669"/>
    <property type="project" value="TreeGrafter"/>
</dbReference>
<reference evidence="7 8" key="1">
    <citation type="submission" date="2018-04" db="EMBL/GenBank/DDBJ databases">
        <title>Novel Campyloabacter and Helicobacter Species and Strains.</title>
        <authorList>
            <person name="Mannion A.J."/>
            <person name="Shen Z."/>
            <person name="Fox J.G."/>
        </authorList>
    </citation>
    <scope>NUCLEOTIDE SEQUENCE [LARGE SCALE GENOMIC DNA]</scope>
    <source>
        <strain evidence="7 8">MIT 04-9366</strain>
    </source>
</reference>
<evidence type="ECO:0000256" key="5">
    <source>
        <dbReference type="ARBA" id="ARBA00023136"/>
    </source>
</evidence>
<feature type="transmembrane region" description="Helical" evidence="6">
    <location>
        <begin position="46"/>
        <end position="69"/>
    </location>
</feature>
<evidence type="ECO:0000256" key="3">
    <source>
        <dbReference type="ARBA" id="ARBA00022692"/>
    </source>
</evidence>
<feature type="transmembrane region" description="Helical" evidence="6">
    <location>
        <begin position="156"/>
        <end position="177"/>
    </location>
</feature>
<organism evidence="7 8">
    <name type="scientific">Helicobacter brantae</name>
    <dbReference type="NCBI Taxonomy" id="375927"/>
    <lineage>
        <taxon>Bacteria</taxon>
        <taxon>Pseudomonadati</taxon>
        <taxon>Campylobacterota</taxon>
        <taxon>Epsilonproteobacteria</taxon>
        <taxon>Campylobacterales</taxon>
        <taxon>Helicobacteraceae</taxon>
        <taxon>Helicobacter</taxon>
    </lineage>
</organism>
<gene>
    <name evidence="7" type="ORF">CQA58_04560</name>
</gene>
<comment type="subcellular location">
    <subcellularLocation>
        <location evidence="1 6">Membrane</location>
        <topology evidence="1 6">Multi-pass membrane protein</topology>
    </subcellularLocation>
</comment>
<dbReference type="RefSeq" id="WP_115569544.1">
    <property type="nucleotide sequence ID" value="NZ_NXLV01000006.1"/>
</dbReference>
<dbReference type="PANTHER" id="PTHR11101:SF80">
    <property type="entry name" value="PHOSPHATE TRANSPORTER"/>
    <property type="match status" value="1"/>
</dbReference>
<evidence type="ECO:0000256" key="4">
    <source>
        <dbReference type="ARBA" id="ARBA00022989"/>
    </source>
</evidence>
<evidence type="ECO:0000256" key="2">
    <source>
        <dbReference type="ARBA" id="ARBA00022448"/>
    </source>
</evidence>
<dbReference type="Pfam" id="PF01384">
    <property type="entry name" value="PHO4"/>
    <property type="match status" value="1"/>
</dbReference>
<keyword evidence="5 6" id="KW-0472">Membrane</keyword>
<evidence type="ECO:0000313" key="8">
    <source>
        <dbReference type="Proteomes" id="UP000257045"/>
    </source>
</evidence>
<accession>A0A3D8IZV3</accession>
<name>A0A3D8IZV3_9HELI</name>
<keyword evidence="3 6" id="KW-0812">Transmembrane</keyword>
<feature type="transmembrane region" description="Helical" evidence="6">
    <location>
        <begin position="183"/>
        <end position="204"/>
    </location>
</feature>
<protein>
    <recommendedName>
        <fullName evidence="6">Phosphate transporter</fullName>
    </recommendedName>
</protein>
<evidence type="ECO:0000256" key="1">
    <source>
        <dbReference type="ARBA" id="ARBA00004141"/>
    </source>
</evidence>
<keyword evidence="8" id="KW-1185">Reference proteome</keyword>
<proteinExistence type="inferred from homology"/>
<dbReference type="GO" id="GO:0016020">
    <property type="term" value="C:membrane"/>
    <property type="evidence" value="ECO:0007669"/>
    <property type="project" value="UniProtKB-SubCell"/>
</dbReference>
<feature type="transmembrane region" description="Helical" evidence="6">
    <location>
        <begin position="81"/>
        <end position="103"/>
    </location>
</feature>
<comment type="caution">
    <text evidence="7">The sequence shown here is derived from an EMBL/GenBank/DDBJ whole genome shotgun (WGS) entry which is preliminary data.</text>
</comment>
<feature type="transmembrane region" description="Helical" evidence="6">
    <location>
        <begin position="494"/>
        <end position="518"/>
    </location>
</feature>
<keyword evidence="2 6" id="KW-0813">Transport</keyword>
<feature type="transmembrane region" description="Helical" evidence="6">
    <location>
        <begin position="21"/>
        <end position="40"/>
    </location>
</feature>
<keyword evidence="6" id="KW-0592">Phosphate transport</keyword>
<feature type="transmembrane region" description="Helical" evidence="6">
    <location>
        <begin position="244"/>
        <end position="267"/>
    </location>
</feature>
<evidence type="ECO:0000256" key="6">
    <source>
        <dbReference type="RuleBase" id="RU363058"/>
    </source>
</evidence>
<sequence length="520" mass="55946">MDIKDFKELEKATKSTQRESLRVGLVVLFIIAISVFAFSVKDVTSPSMLVFATIIGGYMAMNIGANDVANNVGPSVGSKAITLFWAIVIAAVCEALGAIIAGGDVVSTIKSGIINKDAITDSHIFLVLMFSALLSGALWLNLATFVGAPVSTTHSLVGGILGAGIVAGGFEIVQWGVLKNIALSWVISPLFGGVIAVIFLLFIKRTILYKDDKKQAAKRVVPVLITLMVFTFSLYLILKGLKKIFPMSMGVAVSISAILAIIGFFIIKPLVDIKSKKIQNTKEDINELFTIPLVFAAALLSFAHGANDVANAIGPLAAINQVLSGSVEFAGKAPVPLWIMVVGALGISLGLALYGPKLIKTVGNEITDLDKKRAFCVAMSAAVTVLIASQLGLPVSSTHIAIGAIFGVGFLREYLQKKQFQAQQMIIQAHAGKDEKEVEEFLRKYNSASMKRKGKILEALKRKEINILDKKERKTLKKAYKYELVKRSALNKIIASWLITVPCSALLGAGLYYILIWIGF</sequence>
<feature type="transmembrane region" description="Helical" evidence="6">
    <location>
        <begin position="374"/>
        <end position="393"/>
    </location>
</feature>
<dbReference type="InterPro" id="IPR001204">
    <property type="entry name" value="Phos_transporter"/>
</dbReference>
<dbReference type="EMBL" id="NXLV01000006">
    <property type="protein sequence ID" value="RDU70799.1"/>
    <property type="molecule type" value="Genomic_DNA"/>
</dbReference>
<dbReference type="PANTHER" id="PTHR11101">
    <property type="entry name" value="PHOSPHATE TRANSPORTER"/>
    <property type="match status" value="1"/>
</dbReference>
<feature type="transmembrane region" description="Helical" evidence="6">
    <location>
        <begin position="216"/>
        <end position="238"/>
    </location>
</feature>
<feature type="transmembrane region" description="Helical" evidence="6">
    <location>
        <begin position="123"/>
        <end position="144"/>
    </location>
</feature>
<evidence type="ECO:0000313" key="7">
    <source>
        <dbReference type="EMBL" id="RDU70799.1"/>
    </source>
</evidence>
<dbReference type="AlphaFoldDB" id="A0A3D8IZV3"/>